<keyword evidence="2" id="KW-0805">Transcription regulation</keyword>
<dbReference type="SUPFAM" id="SSF48508">
    <property type="entry name" value="Nuclear receptor ligand-binding domain"/>
    <property type="match status" value="1"/>
</dbReference>
<dbReference type="PRINTS" id="PR00398">
    <property type="entry name" value="STRDHORMONER"/>
</dbReference>
<evidence type="ECO:0000313" key="8">
    <source>
        <dbReference type="EMBL" id="KAJ8782308.1"/>
    </source>
</evidence>
<dbReference type="GO" id="GO:0004879">
    <property type="term" value="F:nuclear receptor activity"/>
    <property type="evidence" value="ECO:0007669"/>
    <property type="project" value="InterPro"/>
</dbReference>
<keyword evidence="4" id="KW-0675">Receptor</keyword>
<keyword evidence="5" id="KW-0539">Nucleus</keyword>
<proteinExistence type="predicted"/>
<reference evidence="8 9" key="1">
    <citation type="submission" date="2022-11" db="EMBL/GenBank/DDBJ databases">
        <title>Whole genome sequence of Eschrichtius robustus ER-17-0199.</title>
        <authorList>
            <person name="Bruniche-Olsen A."/>
            <person name="Black A.N."/>
            <person name="Fields C.J."/>
            <person name="Walden K."/>
            <person name="Dewoody J.A."/>
        </authorList>
    </citation>
    <scope>NUCLEOTIDE SEQUENCE [LARGE SCALE GENOMIC DNA]</scope>
    <source>
        <strain evidence="8">ER-17-0199</strain>
        <tissue evidence="8">Blubber</tissue>
    </source>
</reference>
<dbReference type="AlphaFoldDB" id="A0AB34GSN5"/>
<dbReference type="EMBL" id="JAIQCJ010002113">
    <property type="protein sequence ID" value="KAJ8782308.1"/>
    <property type="molecule type" value="Genomic_DNA"/>
</dbReference>
<evidence type="ECO:0000256" key="3">
    <source>
        <dbReference type="ARBA" id="ARBA00023163"/>
    </source>
</evidence>
<dbReference type="PANTHER" id="PTHR45805">
    <property type="entry name" value="NUCLEAR HORMONE RECEPTOR HR3-RELATED"/>
    <property type="match status" value="1"/>
</dbReference>
<evidence type="ECO:0000256" key="2">
    <source>
        <dbReference type="ARBA" id="ARBA00023015"/>
    </source>
</evidence>
<evidence type="ECO:0000256" key="1">
    <source>
        <dbReference type="ARBA" id="ARBA00004123"/>
    </source>
</evidence>
<comment type="subcellular location">
    <subcellularLocation>
        <location evidence="1">Nucleus</location>
    </subcellularLocation>
</comment>
<dbReference type="InterPro" id="IPR003079">
    <property type="entry name" value="ROR_rcpt"/>
</dbReference>
<protein>
    <recommendedName>
        <fullName evidence="7">NR LBD domain-containing protein</fullName>
    </recommendedName>
</protein>
<evidence type="ECO:0000259" key="7">
    <source>
        <dbReference type="PROSITE" id="PS51843"/>
    </source>
</evidence>
<dbReference type="PROSITE" id="PS51843">
    <property type="entry name" value="NR_LBD"/>
    <property type="match status" value="1"/>
</dbReference>
<dbReference type="Proteomes" id="UP001159641">
    <property type="component" value="Unassembled WGS sequence"/>
</dbReference>
<dbReference type="InterPro" id="IPR035500">
    <property type="entry name" value="NHR-like_dom_sf"/>
</dbReference>
<dbReference type="Pfam" id="PF00104">
    <property type="entry name" value="Hormone_recep"/>
    <property type="match status" value="1"/>
</dbReference>
<gene>
    <name evidence="8" type="ORF">J1605_010287</name>
</gene>
<dbReference type="Gene3D" id="1.10.565.10">
    <property type="entry name" value="Retinoid X Receptor"/>
    <property type="match status" value="1"/>
</dbReference>
<comment type="caution">
    <text evidence="8">The sequence shown here is derived from an EMBL/GenBank/DDBJ whole genome shotgun (WGS) entry which is preliminary data.</text>
</comment>
<dbReference type="InterPro" id="IPR000536">
    <property type="entry name" value="Nucl_hrmn_rcpt_lig-bd"/>
</dbReference>
<keyword evidence="9" id="KW-1185">Reference proteome</keyword>
<keyword evidence="3" id="KW-0804">Transcription</keyword>
<sequence length="229" mass="25829">MSKKQRDSLYAEVQKHQQRLQEQRQQQSGEAEALARVYSSGASNGLSSLNSEASGTYANGHVMDLPKSEGYYSVDSGQPSPDQSGLDMTGIKQIKQEPIYDLTSVPNLFTYSSFNNGQLAPGITMTEIDRIAQNIIKSHLETCQYTMEELHQLAWQIHTYEEIKAYQSKSREALWQQCAIQITHAIQYVVEFAKRITGFMELCQNDQILLLKSGKQEDSWGAYFRPGCG</sequence>
<evidence type="ECO:0000256" key="5">
    <source>
        <dbReference type="ARBA" id="ARBA00023242"/>
    </source>
</evidence>
<feature type="compositionally biased region" description="Basic and acidic residues" evidence="6">
    <location>
        <begin position="1"/>
        <end position="22"/>
    </location>
</feature>
<feature type="domain" description="NR LBD" evidence="7">
    <location>
        <begin position="127"/>
        <end position="229"/>
    </location>
</feature>
<dbReference type="GO" id="GO:0000978">
    <property type="term" value="F:RNA polymerase II cis-regulatory region sequence-specific DNA binding"/>
    <property type="evidence" value="ECO:0007669"/>
    <property type="project" value="TreeGrafter"/>
</dbReference>
<feature type="region of interest" description="Disordered" evidence="6">
    <location>
        <begin position="68"/>
        <end position="87"/>
    </location>
</feature>
<dbReference type="InterPro" id="IPR001723">
    <property type="entry name" value="Nuclear_hrmn_rcpt"/>
</dbReference>
<accession>A0AB34GSN5</accession>
<organism evidence="8 9">
    <name type="scientific">Eschrichtius robustus</name>
    <name type="common">California gray whale</name>
    <name type="synonym">Eschrichtius gibbosus</name>
    <dbReference type="NCBI Taxonomy" id="9764"/>
    <lineage>
        <taxon>Eukaryota</taxon>
        <taxon>Metazoa</taxon>
        <taxon>Chordata</taxon>
        <taxon>Craniata</taxon>
        <taxon>Vertebrata</taxon>
        <taxon>Euteleostomi</taxon>
        <taxon>Mammalia</taxon>
        <taxon>Eutheria</taxon>
        <taxon>Laurasiatheria</taxon>
        <taxon>Artiodactyla</taxon>
        <taxon>Whippomorpha</taxon>
        <taxon>Cetacea</taxon>
        <taxon>Mysticeti</taxon>
        <taxon>Eschrichtiidae</taxon>
        <taxon>Eschrichtius</taxon>
    </lineage>
</organism>
<dbReference type="GO" id="GO:0008502">
    <property type="term" value="F:melatonin receptor activity"/>
    <property type="evidence" value="ECO:0007669"/>
    <property type="project" value="TreeGrafter"/>
</dbReference>
<dbReference type="PRINTS" id="PR01293">
    <property type="entry name" value="RORNUCRECPTR"/>
</dbReference>
<evidence type="ECO:0000256" key="4">
    <source>
        <dbReference type="ARBA" id="ARBA00023170"/>
    </source>
</evidence>
<dbReference type="GO" id="GO:0005634">
    <property type="term" value="C:nucleus"/>
    <property type="evidence" value="ECO:0007669"/>
    <property type="project" value="UniProtKB-SubCell"/>
</dbReference>
<dbReference type="PANTHER" id="PTHR45805:SF6">
    <property type="entry name" value="NUCLEAR RECEPTOR ROR-BETA"/>
    <property type="match status" value="1"/>
</dbReference>
<name>A0AB34GSN5_ESCRO</name>
<evidence type="ECO:0000256" key="6">
    <source>
        <dbReference type="SAM" id="MobiDB-lite"/>
    </source>
</evidence>
<evidence type="ECO:0000313" key="9">
    <source>
        <dbReference type="Proteomes" id="UP001159641"/>
    </source>
</evidence>
<feature type="region of interest" description="Disordered" evidence="6">
    <location>
        <begin position="1"/>
        <end position="36"/>
    </location>
</feature>